<keyword evidence="2" id="KW-1185">Reference proteome</keyword>
<name>A0ACB6QYS0_9PLEO</name>
<comment type="caution">
    <text evidence="1">The sequence shown here is derived from an EMBL/GenBank/DDBJ whole genome shotgun (WGS) entry which is preliminary data.</text>
</comment>
<keyword evidence="1" id="KW-0238">DNA-binding</keyword>
<dbReference type="EMBL" id="MU003503">
    <property type="protein sequence ID" value="KAF2472066.1"/>
    <property type="molecule type" value="Genomic_DNA"/>
</dbReference>
<sequence length="314" mass="34393">MTIPTYLTTLSHFTNFLTAYIHTLLYLRHLYPRPTFLTSRFHNTSVYQSRHPAVCEWITDAVSAIRTELLAGTVAKIAVVIYWYGIADDGTGAGGTGTGGAGTVGGGGEGNPKVLERFMLDVSSFPVVGKGERNMEIGWEGALASNEDQDSDQEQELDMEGAGASRKGKEKQREKLKAKALDVDVDVDMSEQFRAALITLTTRCSQLKPLPKNCSFNISLELKDEADIDPPVGHPQPWIPVQPSLQKTGRKHVQAEDQTDERGREEGQDLGGVRTTPIRTVEAGVFRFETWIEEGKAKFELERAPKIGLASSGG</sequence>
<organism evidence="1 2">
    <name type="scientific">Lindgomyces ingoldianus</name>
    <dbReference type="NCBI Taxonomy" id="673940"/>
    <lineage>
        <taxon>Eukaryota</taxon>
        <taxon>Fungi</taxon>
        <taxon>Dikarya</taxon>
        <taxon>Ascomycota</taxon>
        <taxon>Pezizomycotina</taxon>
        <taxon>Dothideomycetes</taxon>
        <taxon>Pleosporomycetidae</taxon>
        <taxon>Pleosporales</taxon>
        <taxon>Lindgomycetaceae</taxon>
        <taxon>Lindgomyces</taxon>
    </lineage>
</organism>
<proteinExistence type="predicted"/>
<evidence type="ECO:0000313" key="1">
    <source>
        <dbReference type="EMBL" id="KAF2472066.1"/>
    </source>
</evidence>
<reference evidence="1" key="1">
    <citation type="journal article" date="2020" name="Stud. Mycol.">
        <title>101 Dothideomycetes genomes: a test case for predicting lifestyles and emergence of pathogens.</title>
        <authorList>
            <person name="Haridas S."/>
            <person name="Albert R."/>
            <person name="Binder M."/>
            <person name="Bloem J."/>
            <person name="Labutti K."/>
            <person name="Salamov A."/>
            <person name="Andreopoulos B."/>
            <person name="Baker S."/>
            <person name="Barry K."/>
            <person name="Bills G."/>
            <person name="Bluhm B."/>
            <person name="Cannon C."/>
            <person name="Castanera R."/>
            <person name="Culley D."/>
            <person name="Daum C."/>
            <person name="Ezra D."/>
            <person name="Gonzalez J."/>
            <person name="Henrissat B."/>
            <person name="Kuo A."/>
            <person name="Liang C."/>
            <person name="Lipzen A."/>
            <person name="Lutzoni F."/>
            <person name="Magnuson J."/>
            <person name="Mondo S."/>
            <person name="Nolan M."/>
            <person name="Ohm R."/>
            <person name="Pangilinan J."/>
            <person name="Park H.-J."/>
            <person name="Ramirez L."/>
            <person name="Alfaro M."/>
            <person name="Sun H."/>
            <person name="Tritt A."/>
            <person name="Yoshinaga Y."/>
            <person name="Zwiers L.-H."/>
            <person name="Turgeon B."/>
            <person name="Goodwin S."/>
            <person name="Spatafora J."/>
            <person name="Crous P."/>
            <person name="Grigoriev I."/>
        </authorList>
    </citation>
    <scope>NUCLEOTIDE SEQUENCE</scope>
    <source>
        <strain evidence="1">ATCC 200398</strain>
    </source>
</reference>
<evidence type="ECO:0000313" key="2">
    <source>
        <dbReference type="Proteomes" id="UP000799755"/>
    </source>
</evidence>
<dbReference type="Proteomes" id="UP000799755">
    <property type="component" value="Unassembled WGS sequence"/>
</dbReference>
<gene>
    <name evidence="1" type="ORF">BDR25DRAFT_302864</name>
</gene>
<accession>A0ACB6QYS0</accession>
<protein>
    <submittedName>
        <fullName evidence="1">DNA-binding protein</fullName>
    </submittedName>
</protein>